<evidence type="ECO:0000313" key="2">
    <source>
        <dbReference type="Proteomes" id="UP001208935"/>
    </source>
</evidence>
<dbReference type="Gene3D" id="3.40.190.10">
    <property type="entry name" value="Periplasmic binding protein-like II"/>
    <property type="match status" value="1"/>
</dbReference>
<keyword evidence="2" id="KW-1185">Reference proteome</keyword>
<dbReference type="Proteomes" id="UP001208935">
    <property type="component" value="Unassembled WGS sequence"/>
</dbReference>
<evidence type="ECO:0000313" key="1">
    <source>
        <dbReference type="EMBL" id="MCW5323505.1"/>
    </source>
</evidence>
<proteinExistence type="predicted"/>
<gene>
    <name evidence="1" type="ORF">D5039_20870</name>
</gene>
<dbReference type="SUPFAM" id="SSF53850">
    <property type="entry name" value="Periplasmic binding protein-like II"/>
    <property type="match status" value="1"/>
</dbReference>
<comment type="caution">
    <text evidence="1">The sequence shown here is derived from an EMBL/GenBank/DDBJ whole genome shotgun (WGS) entry which is preliminary data.</text>
</comment>
<sequence>MTKTVLRLAVRDWDYLTPLALGDLRSSEVQVELHRVGTLPEDLAADPRYDAGEISFSRYAQARARGDEAIVGVPHFLMRAFRHRCIITAAQSPWTQIGQLAGKRIGLTGWQDSGNVWTRAILRQAGIGMADAQWFVGRLTAAHPVVDRLHGHGQAGHIEAVADERPLVDLLHAGALDAVFTPFMPPGFFEPACGLRPLLPHCRQAEVDYFRTTGYVPGIHVLGIRKALVQAWPGLPQALSELLDEAARLWLEKRRKYADTTPWIIDELQQTARDLPDSWNRNGFVQNEQMIADFGKELHAQRITQTCLSPRELFPLAGWQQGIGTKDA</sequence>
<protein>
    <submittedName>
        <fullName evidence="1">Nitrate ABC transporter substrate-binding protein</fullName>
    </submittedName>
</protein>
<organism evidence="1 2">
    <name type="scientific">Verminephrobacter aporrectodeae subsp. tuberculatae</name>
    <dbReference type="NCBI Taxonomy" id="1110392"/>
    <lineage>
        <taxon>Bacteria</taxon>
        <taxon>Pseudomonadati</taxon>
        <taxon>Pseudomonadota</taxon>
        <taxon>Betaproteobacteria</taxon>
        <taxon>Burkholderiales</taxon>
        <taxon>Comamonadaceae</taxon>
        <taxon>Verminephrobacter</taxon>
    </lineage>
</organism>
<dbReference type="RefSeq" id="WP_010104030.1">
    <property type="nucleotide sequence ID" value="NZ_QZCW01000005.1"/>
</dbReference>
<dbReference type="EMBL" id="QZCW01000005">
    <property type="protein sequence ID" value="MCW5323505.1"/>
    <property type="molecule type" value="Genomic_DNA"/>
</dbReference>
<reference evidence="2" key="1">
    <citation type="submission" date="2023-07" db="EMBL/GenBank/DDBJ databases">
        <title>Verminephrobacter genomes.</title>
        <authorList>
            <person name="Lund M.B."/>
        </authorList>
    </citation>
    <scope>NUCLEOTIDE SEQUENCE [LARGE SCALE GENOMIC DNA]</scope>
    <source>
        <strain evidence="2">AtM5-05</strain>
    </source>
</reference>
<accession>A0ABT3KYT6</accession>
<name>A0ABT3KYT6_9BURK</name>